<protein>
    <submittedName>
        <fullName evidence="2">Uncharacterized protein</fullName>
    </submittedName>
</protein>
<dbReference type="Proteomes" id="UP001066276">
    <property type="component" value="Chromosome 8"/>
</dbReference>
<dbReference type="AlphaFoldDB" id="A0AAV7NPZ0"/>
<keyword evidence="3" id="KW-1185">Reference proteome</keyword>
<gene>
    <name evidence="2" type="ORF">NDU88_006156</name>
</gene>
<feature type="region of interest" description="Disordered" evidence="1">
    <location>
        <begin position="46"/>
        <end position="65"/>
    </location>
</feature>
<feature type="region of interest" description="Disordered" evidence="1">
    <location>
        <begin position="1"/>
        <end position="30"/>
    </location>
</feature>
<evidence type="ECO:0000313" key="2">
    <source>
        <dbReference type="EMBL" id="KAJ1117961.1"/>
    </source>
</evidence>
<dbReference type="EMBL" id="JANPWB010000012">
    <property type="protein sequence ID" value="KAJ1117961.1"/>
    <property type="molecule type" value="Genomic_DNA"/>
</dbReference>
<proteinExistence type="predicted"/>
<feature type="compositionally biased region" description="Polar residues" evidence="1">
    <location>
        <begin position="1"/>
        <end position="11"/>
    </location>
</feature>
<reference evidence="2" key="1">
    <citation type="journal article" date="2022" name="bioRxiv">
        <title>Sequencing and chromosome-scale assembly of the giantPleurodeles waltlgenome.</title>
        <authorList>
            <person name="Brown T."/>
            <person name="Elewa A."/>
            <person name="Iarovenko S."/>
            <person name="Subramanian E."/>
            <person name="Araus A.J."/>
            <person name="Petzold A."/>
            <person name="Susuki M."/>
            <person name="Suzuki K.-i.T."/>
            <person name="Hayashi T."/>
            <person name="Toyoda A."/>
            <person name="Oliveira C."/>
            <person name="Osipova E."/>
            <person name="Leigh N.D."/>
            <person name="Simon A."/>
            <person name="Yun M.H."/>
        </authorList>
    </citation>
    <scope>NUCLEOTIDE SEQUENCE</scope>
    <source>
        <strain evidence="2">20211129_DDA</strain>
        <tissue evidence="2">Liver</tissue>
    </source>
</reference>
<evidence type="ECO:0000313" key="3">
    <source>
        <dbReference type="Proteomes" id="UP001066276"/>
    </source>
</evidence>
<name>A0AAV7NPZ0_PLEWA</name>
<organism evidence="2 3">
    <name type="scientific">Pleurodeles waltl</name>
    <name type="common">Iberian ribbed newt</name>
    <dbReference type="NCBI Taxonomy" id="8319"/>
    <lineage>
        <taxon>Eukaryota</taxon>
        <taxon>Metazoa</taxon>
        <taxon>Chordata</taxon>
        <taxon>Craniata</taxon>
        <taxon>Vertebrata</taxon>
        <taxon>Euteleostomi</taxon>
        <taxon>Amphibia</taxon>
        <taxon>Batrachia</taxon>
        <taxon>Caudata</taxon>
        <taxon>Salamandroidea</taxon>
        <taxon>Salamandridae</taxon>
        <taxon>Pleurodelinae</taxon>
        <taxon>Pleurodeles</taxon>
    </lineage>
</organism>
<evidence type="ECO:0000256" key="1">
    <source>
        <dbReference type="SAM" id="MobiDB-lite"/>
    </source>
</evidence>
<sequence length="215" mass="23390">MVAILSDSNTTQGGGERPPNRIVTPNQRTSSCSGSLVEIVANPSSNPWSSVPVKQEQDQATGTVQSRPVEANVPLASSLDALPKKDRPVFGEAGASWQVLLTTMDIMSMAIYYQADKQETEVDLLSILGAHIVSIDKKHQGLNDLIRRAHSYTQQVCCKCVPSGDNSPKSIELLNEILMEVRAQAPRSQDGLCRRAGPMHENVQDKIVADSEIRN</sequence>
<accession>A0AAV7NPZ0</accession>
<comment type="caution">
    <text evidence="2">The sequence shown here is derived from an EMBL/GenBank/DDBJ whole genome shotgun (WGS) entry which is preliminary data.</text>
</comment>